<evidence type="ECO:0000313" key="1">
    <source>
        <dbReference type="EMBL" id="GGA24641.1"/>
    </source>
</evidence>
<reference evidence="2" key="1">
    <citation type="journal article" date="2019" name="Int. J. Syst. Evol. Microbiol.">
        <title>The Global Catalogue of Microorganisms (GCM) 10K type strain sequencing project: providing services to taxonomists for standard genome sequencing and annotation.</title>
        <authorList>
            <consortium name="The Broad Institute Genomics Platform"/>
            <consortium name="The Broad Institute Genome Sequencing Center for Infectious Disease"/>
            <person name="Wu L."/>
            <person name="Ma J."/>
        </authorList>
    </citation>
    <scope>NUCLEOTIDE SEQUENCE [LARGE SCALE GENOMIC DNA]</scope>
    <source>
        <strain evidence="2">CGMCC 1.15044</strain>
    </source>
</reference>
<gene>
    <name evidence="1" type="ORF">GCM10010917_06880</name>
</gene>
<protein>
    <recommendedName>
        <fullName evidence="3">Glycosyltransferase</fullName>
    </recommendedName>
</protein>
<name>A0ABQ1FQ38_9BACL</name>
<keyword evidence="2" id="KW-1185">Reference proteome</keyword>
<evidence type="ECO:0000313" key="2">
    <source>
        <dbReference type="Proteomes" id="UP000609323"/>
    </source>
</evidence>
<sequence length="175" mass="19817">MQQPNIRFDHLIKMTDDTGILEHGLGSLPRRKEGYSTDDQARALWVCLEWLGRCGEQTDKQLLSLAEKYLAFLLWAQEEDGRFYNNFAYDRSREPEQPSDDCLGRCLWACALAMTRRPSVSISLAAENIFFKALGQVWNQRYPRGWAYSLAAIGLLKRAGLADEKMIGLAGTPAV</sequence>
<evidence type="ECO:0008006" key="3">
    <source>
        <dbReference type="Google" id="ProtNLM"/>
    </source>
</evidence>
<accession>A0ABQ1FQ38</accession>
<comment type="caution">
    <text evidence="1">The sequence shown here is derived from an EMBL/GenBank/DDBJ whole genome shotgun (WGS) entry which is preliminary data.</text>
</comment>
<dbReference type="Proteomes" id="UP000609323">
    <property type="component" value="Unassembled WGS sequence"/>
</dbReference>
<proteinExistence type="predicted"/>
<dbReference type="EMBL" id="BMHF01000001">
    <property type="protein sequence ID" value="GGA24641.1"/>
    <property type="molecule type" value="Genomic_DNA"/>
</dbReference>
<dbReference type="RefSeq" id="WP_229752497.1">
    <property type="nucleotide sequence ID" value="NZ_BMHF01000001.1"/>
</dbReference>
<organism evidence="1 2">
    <name type="scientific">Paenibacillus physcomitrellae</name>
    <dbReference type="NCBI Taxonomy" id="1619311"/>
    <lineage>
        <taxon>Bacteria</taxon>
        <taxon>Bacillati</taxon>
        <taxon>Bacillota</taxon>
        <taxon>Bacilli</taxon>
        <taxon>Bacillales</taxon>
        <taxon>Paenibacillaceae</taxon>
        <taxon>Paenibacillus</taxon>
    </lineage>
</organism>